<dbReference type="InterPro" id="IPR051257">
    <property type="entry name" value="Diverse_CBS-Domain"/>
</dbReference>
<evidence type="ECO:0000259" key="2">
    <source>
        <dbReference type="PROSITE" id="PS51371"/>
    </source>
</evidence>
<dbReference type="CDD" id="cd04586">
    <property type="entry name" value="CBS_pair_BON_assoc"/>
    <property type="match status" value="1"/>
</dbReference>
<name>A0A5J4L147_9ZZZZ</name>
<dbReference type="Gene3D" id="3.10.580.10">
    <property type="entry name" value="CBS-domain"/>
    <property type="match status" value="1"/>
</dbReference>
<reference evidence="3" key="1">
    <citation type="submission" date="2019-10" db="EMBL/GenBank/DDBJ databases">
        <title>Metagenomic sequencing of thiosulfate-disproportionating enrichment culture.</title>
        <authorList>
            <person name="Umezawa K."/>
            <person name="Kojima H."/>
            <person name="Fukui M."/>
        </authorList>
    </citation>
    <scope>NUCLEOTIDE SEQUENCE</scope>
    <source>
        <strain evidence="3">45J</strain>
    </source>
</reference>
<evidence type="ECO:0000313" key="3">
    <source>
        <dbReference type="EMBL" id="GER93945.1"/>
    </source>
</evidence>
<sequence length="149" mass="16461">MLKAKDIMTRDVITVKPATTIEELAHIFIERKISGAPVVDDNGDITGIVTENDLISQNKRLHIPTVVRLFDAFIMLESPSKIEKEIRKMAAVTVADICIKDVITVSEETPVEDIATIMSDKKVHLIPVVEGKKVKGIIGKMDIIKGMVK</sequence>
<dbReference type="PROSITE" id="PS51371">
    <property type="entry name" value="CBS"/>
    <property type="match status" value="2"/>
</dbReference>
<feature type="domain" description="CBS" evidence="2">
    <location>
        <begin position="8"/>
        <end position="65"/>
    </location>
</feature>
<dbReference type="PANTHER" id="PTHR43080">
    <property type="entry name" value="CBS DOMAIN-CONTAINING PROTEIN CBSX3, MITOCHONDRIAL"/>
    <property type="match status" value="1"/>
</dbReference>
<protein>
    <recommendedName>
        <fullName evidence="2">CBS domain-containing protein</fullName>
    </recommendedName>
</protein>
<gene>
    <name evidence="3" type="ORF">A45J_1703</name>
</gene>
<keyword evidence="1" id="KW-0129">CBS domain</keyword>
<dbReference type="EMBL" id="BLAB01000001">
    <property type="protein sequence ID" value="GER93945.1"/>
    <property type="molecule type" value="Genomic_DNA"/>
</dbReference>
<proteinExistence type="predicted"/>
<accession>A0A5J4L147</accession>
<dbReference type="SUPFAM" id="SSF54631">
    <property type="entry name" value="CBS-domain pair"/>
    <property type="match status" value="1"/>
</dbReference>
<dbReference type="SMART" id="SM00116">
    <property type="entry name" value="CBS"/>
    <property type="match status" value="2"/>
</dbReference>
<feature type="domain" description="CBS" evidence="2">
    <location>
        <begin position="98"/>
        <end position="149"/>
    </location>
</feature>
<organism evidence="3">
    <name type="scientific">hot springs metagenome</name>
    <dbReference type="NCBI Taxonomy" id="433727"/>
    <lineage>
        <taxon>unclassified sequences</taxon>
        <taxon>metagenomes</taxon>
        <taxon>ecological metagenomes</taxon>
    </lineage>
</organism>
<dbReference type="Pfam" id="PF00571">
    <property type="entry name" value="CBS"/>
    <property type="match status" value="2"/>
</dbReference>
<dbReference type="AlphaFoldDB" id="A0A5J4L147"/>
<comment type="caution">
    <text evidence="3">The sequence shown here is derived from an EMBL/GenBank/DDBJ whole genome shotgun (WGS) entry which is preliminary data.</text>
</comment>
<dbReference type="InterPro" id="IPR046342">
    <property type="entry name" value="CBS_dom_sf"/>
</dbReference>
<evidence type="ECO:0000256" key="1">
    <source>
        <dbReference type="ARBA" id="ARBA00023122"/>
    </source>
</evidence>
<dbReference type="InterPro" id="IPR000644">
    <property type="entry name" value="CBS_dom"/>
</dbReference>
<dbReference type="PANTHER" id="PTHR43080:SF26">
    <property type="entry name" value="REGULATORY PROTEIN"/>
    <property type="match status" value="1"/>
</dbReference>